<dbReference type="AlphaFoldDB" id="A0A4V2EM30"/>
<dbReference type="Gene3D" id="3.40.50.1010">
    <property type="entry name" value="5'-nuclease"/>
    <property type="match status" value="1"/>
</dbReference>
<comment type="cofactor">
    <cofactor evidence="1">
        <name>Mg(2+)</name>
        <dbReference type="ChEBI" id="CHEBI:18420"/>
    </cofactor>
</comment>
<evidence type="ECO:0000259" key="8">
    <source>
        <dbReference type="Pfam" id="PF01850"/>
    </source>
</evidence>
<dbReference type="GO" id="GO:0016787">
    <property type="term" value="F:hydrolase activity"/>
    <property type="evidence" value="ECO:0007669"/>
    <property type="project" value="UniProtKB-KW"/>
</dbReference>
<dbReference type="CDD" id="cd09881">
    <property type="entry name" value="PIN_VapC4-5_FitB-like"/>
    <property type="match status" value="1"/>
</dbReference>
<evidence type="ECO:0000256" key="6">
    <source>
        <dbReference type="ARBA" id="ARBA00022842"/>
    </source>
</evidence>
<reference evidence="9 10" key="1">
    <citation type="submission" date="2019-02" db="EMBL/GenBank/DDBJ databases">
        <title>Draft genome sequence of Amycolatopsis sp. 8-3EHSu isolated from roots of Suaeda maritima.</title>
        <authorList>
            <person name="Duangmal K."/>
            <person name="Chantavorakit T."/>
        </authorList>
    </citation>
    <scope>NUCLEOTIDE SEQUENCE [LARGE SCALE GENOMIC DNA]</scope>
    <source>
        <strain evidence="9 10">8-3EHSu</strain>
    </source>
</reference>
<feature type="domain" description="PIN" evidence="8">
    <location>
        <begin position="5"/>
        <end position="95"/>
    </location>
</feature>
<sequence>MPPGSDLAVPAVAVAEYLAGVLADEDGSRSAAQRGFLERFLGVVPVCDYDREVAAHHAELLAYTRETGQHRGALDLIVAATARATGRVLVTTDEKARFGELPGVVASVASVNRARRR</sequence>
<keyword evidence="10" id="KW-1185">Reference proteome</keyword>
<keyword evidence="6" id="KW-0460">Magnesium</keyword>
<evidence type="ECO:0000256" key="4">
    <source>
        <dbReference type="ARBA" id="ARBA00022723"/>
    </source>
</evidence>
<evidence type="ECO:0000256" key="3">
    <source>
        <dbReference type="ARBA" id="ARBA00022722"/>
    </source>
</evidence>
<keyword evidence="3" id="KW-0540">Nuclease</keyword>
<dbReference type="PANTHER" id="PTHR33653">
    <property type="entry name" value="RIBONUCLEASE VAPC2"/>
    <property type="match status" value="1"/>
</dbReference>
<dbReference type="GO" id="GO:0004518">
    <property type="term" value="F:nuclease activity"/>
    <property type="evidence" value="ECO:0007669"/>
    <property type="project" value="UniProtKB-KW"/>
</dbReference>
<evidence type="ECO:0000256" key="5">
    <source>
        <dbReference type="ARBA" id="ARBA00022801"/>
    </source>
</evidence>
<evidence type="ECO:0000313" key="10">
    <source>
        <dbReference type="Proteomes" id="UP000292003"/>
    </source>
</evidence>
<comment type="caution">
    <text evidence="9">The sequence shown here is derived from an EMBL/GenBank/DDBJ whole genome shotgun (WGS) entry which is preliminary data.</text>
</comment>
<protein>
    <submittedName>
        <fullName evidence="9">Type II toxin-antitoxin system VapC family toxin</fullName>
    </submittedName>
</protein>
<dbReference type="InterPro" id="IPR050556">
    <property type="entry name" value="Type_II_TA_system_RNase"/>
</dbReference>
<keyword evidence="2" id="KW-1277">Toxin-antitoxin system</keyword>
<evidence type="ECO:0000256" key="7">
    <source>
        <dbReference type="ARBA" id="ARBA00038093"/>
    </source>
</evidence>
<keyword evidence="4" id="KW-0479">Metal-binding</keyword>
<keyword evidence="5" id="KW-0378">Hydrolase</keyword>
<dbReference type="InterPro" id="IPR002716">
    <property type="entry name" value="PIN_dom"/>
</dbReference>
<dbReference type="SUPFAM" id="SSF88723">
    <property type="entry name" value="PIN domain-like"/>
    <property type="match status" value="1"/>
</dbReference>
<name>A0A4V2EM30_9PSEU</name>
<dbReference type="Pfam" id="PF01850">
    <property type="entry name" value="PIN"/>
    <property type="match status" value="1"/>
</dbReference>
<accession>A0A4V2EM30</accession>
<evidence type="ECO:0000256" key="1">
    <source>
        <dbReference type="ARBA" id="ARBA00001946"/>
    </source>
</evidence>
<dbReference type="PANTHER" id="PTHR33653:SF1">
    <property type="entry name" value="RIBONUCLEASE VAPC2"/>
    <property type="match status" value="1"/>
</dbReference>
<dbReference type="Proteomes" id="UP000292003">
    <property type="component" value="Unassembled WGS sequence"/>
</dbReference>
<comment type="similarity">
    <text evidence="7">Belongs to the PINc/VapC protein family.</text>
</comment>
<proteinExistence type="inferred from homology"/>
<dbReference type="OrthoDB" id="4213664at2"/>
<evidence type="ECO:0000256" key="2">
    <source>
        <dbReference type="ARBA" id="ARBA00022649"/>
    </source>
</evidence>
<dbReference type="InterPro" id="IPR029060">
    <property type="entry name" value="PIN-like_dom_sf"/>
</dbReference>
<evidence type="ECO:0000313" key="9">
    <source>
        <dbReference type="EMBL" id="RZQ63635.1"/>
    </source>
</evidence>
<organism evidence="9 10">
    <name type="scientific">Amycolatopsis suaedae</name>
    <dbReference type="NCBI Taxonomy" id="2510978"/>
    <lineage>
        <taxon>Bacteria</taxon>
        <taxon>Bacillati</taxon>
        <taxon>Actinomycetota</taxon>
        <taxon>Actinomycetes</taxon>
        <taxon>Pseudonocardiales</taxon>
        <taxon>Pseudonocardiaceae</taxon>
        <taxon>Amycolatopsis</taxon>
    </lineage>
</organism>
<dbReference type="EMBL" id="SFCC01000006">
    <property type="protein sequence ID" value="RZQ63635.1"/>
    <property type="molecule type" value="Genomic_DNA"/>
</dbReference>
<dbReference type="GO" id="GO:0046872">
    <property type="term" value="F:metal ion binding"/>
    <property type="evidence" value="ECO:0007669"/>
    <property type="project" value="UniProtKB-KW"/>
</dbReference>
<gene>
    <name evidence="9" type="ORF">EWH70_13465</name>
</gene>